<accession>A0AAW0WS67</accession>
<keyword evidence="6" id="KW-1185">Reference proteome</keyword>
<dbReference type="AlphaFoldDB" id="A0AAW0WS67"/>
<evidence type="ECO:0000256" key="2">
    <source>
        <dbReference type="ARBA" id="ARBA00022676"/>
    </source>
</evidence>
<dbReference type="InterPro" id="IPR050271">
    <property type="entry name" value="UDP-glycosyltransferase"/>
</dbReference>
<dbReference type="GO" id="GO:0008194">
    <property type="term" value="F:UDP-glycosyltransferase activity"/>
    <property type="evidence" value="ECO:0007669"/>
    <property type="project" value="InterPro"/>
</dbReference>
<comment type="caution">
    <text evidence="5">The sequence shown here is derived from an EMBL/GenBank/DDBJ whole genome shotgun (WGS) entry which is preliminary data.</text>
</comment>
<feature type="transmembrane region" description="Helical" evidence="4">
    <location>
        <begin position="483"/>
        <end position="511"/>
    </location>
</feature>
<evidence type="ECO:0000313" key="6">
    <source>
        <dbReference type="Proteomes" id="UP001445076"/>
    </source>
</evidence>
<evidence type="ECO:0000256" key="3">
    <source>
        <dbReference type="ARBA" id="ARBA00022679"/>
    </source>
</evidence>
<dbReference type="FunFam" id="3.40.50.2000:FF:000021">
    <property type="entry name" value="UDP-glucuronosyltransferase"/>
    <property type="match status" value="1"/>
</dbReference>
<dbReference type="PANTHER" id="PTHR48043">
    <property type="entry name" value="EG:EG0003.4 PROTEIN-RELATED"/>
    <property type="match status" value="1"/>
</dbReference>
<dbReference type="InterPro" id="IPR002213">
    <property type="entry name" value="UDP_glucos_trans"/>
</dbReference>
<dbReference type="PANTHER" id="PTHR48043:SF159">
    <property type="entry name" value="EG:EG0003.4 PROTEIN-RELATED"/>
    <property type="match status" value="1"/>
</dbReference>
<keyword evidence="4" id="KW-1133">Transmembrane helix</keyword>
<sequence length="519" mass="58804">MYVTRESRQMQWWVAVLVGAAVLQAVLASRVLFLAPIASQSHKNFFMGIVNALADDENQVTMVSSFKPSKVRENVREVVLTGVDLSDYFPNFFTGHRMTAPIILMGFTPSVCADALGKEEVQNLLKEDFDLVLLSVFMSDCFLSVVHQLKVPFIYVSPSGLIGPLASMMGNTRFPSYDASPMLEYRYPMTFMERAISTLSDVAMDVVFSYYVAYRMEPECRRRGLCSDDMPSLLEIRKNVSLLLINSVQTVDYPARPIVPAVVSCGGIHLRPAQPLPQDLEDWVQGAGDAGFIFFSLGSSVPPSTMPEEYRTVLVQVFASLKQRVLWKWDKDTMDDLPPNVRLGKWLPQQDILGDPRLRLFITHGGLLSTLESMYHGVSVLGIPLFADQQANIIKVQRDGWGKVLFWDQLTFDNLKNTINIVMNDTSMKTEVARWSKVMIDRPQEPAEVALYWIKYVIRHQGAYHLRCPAATMTWYQLYNVDVWAAVIVLLVILSYISLRLVISLCFWLCFSRTKTKTD</sequence>
<dbReference type="Gene3D" id="3.40.50.2000">
    <property type="entry name" value="Glycogen Phosphorylase B"/>
    <property type="match status" value="2"/>
</dbReference>
<keyword evidence="4" id="KW-0472">Membrane</keyword>
<evidence type="ECO:0000256" key="1">
    <source>
        <dbReference type="ARBA" id="ARBA00009995"/>
    </source>
</evidence>
<reference evidence="5 6" key="1">
    <citation type="journal article" date="2024" name="BMC Genomics">
        <title>Genome assembly of redclaw crayfish (Cherax quadricarinatus) provides insights into its immune adaptation and hypoxia tolerance.</title>
        <authorList>
            <person name="Liu Z."/>
            <person name="Zheng J."/>
            <person name="Li H."/>
            <person name="Fang K."/>
            <person name="Wang S."/>
            <person name="He J."/>
            <person name="Zhou D."/>
            <person name="Weng S."/>
            <person name="Chi M."/>
            <person name="Gu Z."/>
            <person name="He J."/>
            <person name="Li F."/>
            <person name="Wang M."/>
        </authorList>
    </citation>
    <scope>NUCLEOTIDE SEQUENCE [LARGE SCALE GENOMIC DNA]</scope>
    <source>
        <strain evidence="5">ZL_2023a</strain>
    </source>
</reference>
<protein>
    <recommendedName>
        <fullName evidence="7">UDP-glucuronosyltransferase</fullName>
    </recommendedName>
</protein>
<evidence type="ECO:0008006" key="7">
    <source>
        <dbReference type="Google" id="ProtNLM"/>
    </source>
</evidence>
<organism evidence="5 6">
    <name type="scientific">Cherax quadricarinatus</name>
    <name type="common">Australian red claw crayfish</name>
    <dbReference type="NCBI Taxonomy" id="27406"/>
    <lineage>
        <taxon>Eukaryota</taxon>
        <taxon>Metazoa</taxon>
        <taxon>Ecdysozoa</taxon>
        <taxon>Arthropoda</taxon>
        <taxon>Crustacea</taxon>
        <taxon>Multicrustacea</taxon>
        <taxon>Malacostraca</taxon>
        <taxon>Eumalacostraca</taxon>
        <taxon>Eucarida</taxon>
        <taxon>Decapoda</taxon>
        <taxon>Pleocyemata</taxon>
        <taxon>Astacidea</taxon>
        <taxon>Parastacoidea</taxon>
        <taxon>Parastacidae</taxon>
        <taxon>Cherax</taxon>
    </lineage>
</organism>
<dbReference type="Pfam" id="PF00201">
    <property type="entry name" value="UDPGT"/>
    <property type="match status" value="1"/>
</dbReference>
<keyword evidence="2" id="KW-0328">Glycosyltransferase</keyword>
<dbReference type="CDD" id="cd03784">
    <property type="entry name" value="GT1_Gtf-like"/>
    <property type="match status" value="1"/>
</dbReference>
<dbReference type="SUPFAM" id="SSF53756">
    <property type="entry name" value="UDP-Glycosyltransferase/glycogen phosphorylase"/>
    <property type="match status" value="1"/>
</dbReference>
<keyword evidence="3" id="KW-0808">Transferase</keyword>
<gene>
    <name evidence="5" type="ORF">OTU49_008159</name>
</gene>
<keyword evidence="4" id="KW-0812">Transmembrane</keyword>
<dbReference type="EMBL" id="JARKIK010000065">
    <property type="protein sequence ID" value="KAK8730227.1"/>
    <property type="molecule type" value="Genomic_DNA"/>
</dbReference>
<evidence type="ECO:0000313" key="5">
    <source>
        <dbReference type="EMBL" id="KAK8730227.1"/>
    </source>
</evidence>
<evidence type="ECO:0000256" key="4">
    <source>
        <dbReference type="SAM" id="Phobius"/>
    </source>
</evidence>
<name>A0AAW0WS67_CHEQU</name>
<comment type="similarity">
    <text evidence="1">Belongs to the UDP-glycosyltransferase family.</text>
</comment>
<proteinExistence type="inferred from homology"/>
<dbReference type="Proteomes" id="UP001445076">
    <property type="component" value="Unassembled WGS sequence"/>
</dbReference>